<evidence type="ECO:0000256" key="1">
    <source>
        <dbReference type="SAM" id="MobiDB-lite"/>
    </source>
</evidence>
<reference evidence="2 3" key="1">
    <citation type="submission" date="2016-11" db="EMBL/GenBank/DDBJ databases">
        <title>Paenibacillus species isolates.</title>
        <authorList>
            <person name="Beno S.M."/>
        </authorList>
    </citation>
    <scope>NUCLEOTIDE SEQUENCE [LARGE SCALE GENOMIC DNA]</scope>
    <source>
        <strain evidence="2 3">FSL F4-0100</strain>
    </source>
</reference>
<feature type="compositionally biased region" description="Basic and acidic residues" evidence="1">
    <location>
        <begin position="1"/>
        <end position="12"/>
    </location>
</feature>
<protein>
    <submittedName>
        <fullName evidence="2">Uncharacterized protein</fullName>
    </submittedName>
</protein>
<comment type="caution">
    <text evidence="2">The sequence shown here is derived from an EMBL/GenBank/DDBJ whole genome shotgun (WGS) entry which is preliminary data.</text>
</comment>
<organism evidence="2 3">
    <name type="scientific">Paenibacillus lautus</name>
    <name type="common">Bacillus lautus</name>
    <dbReference type="NCBI Taxonomy" id="1401"/>
    <lineage>
        <taxon>Bacteria</taxon>
        <taxon>Bacillati</taxon>
        <taxon>Bacillota</taxon>
        <taxon>Bacilli</taxon>
        <taxon>Bacillales</taxon>
        <taxon>Paenibacillaceae</taxon>
        <taxon>Paenibacillus</taxon>
    </lineage>
</organism>
<evidence type="ECO:0000313" key="2">
    <source>
        <dbReference type="EMBL" id="OME91469.1"/>
    </source>
</evidence>
<dbReference type="AlphaFoldDB" id="A0A1R1AZV0"/>
<accession>A0A1R1AZV0</accession>
<gene>
    <name evidence="2" type="ORF">BK123_18610</name>
</gene>
<evidence type="ECO:0000313" key="3">
    <source>
        <dbReference type="Proteomes" id="UP000187074"/>
    </source>
</evidence>
<dbReference type="Proteomes" id="UP000187074">
    <property type="component" value="Unassembled WGS sequence"/>
</dbReference>
<dbReference type="EMBL" id="MRTF01000006">
    <property type="protein sequence ID" value="OME91469.1"/>
    <property type="molecule type" value="Genomic_DNA"/>
</dbReference>
<proteinExistence type="predicted"/>
<feature type="region of interest" description="Disordered" evidence="1">
    <location>
        <begin position="1"/>
        <end position="23"/>
    </location>
</feature>
<name>A0A1R1AZV0_PAELA</name>
<sequence>MDHFEYTMESRQKSQMRGDITKQSVRNKRGIRVEAKISVKGRIAKKKRTRRSDNLHVEAVQFTGSIKFRPISGETDMYLG</sequence>